<evidence type="ECO:0000313" key="2">
    <source>
        <dbReference type="Proteomes" id="UP000195160"/>
    </source>
</evidence>
<dbReference type="AlphaFoldDB" id="A0A9X6N376"/>
<name>A0A9X6N376_BACTV</name>
<dbReference type="EMBL" id="MOOV01000250">
    <property type="protein sequence ID" value="OUB88835.1"/>
    <property type="molecule type" value="Genomic_DNA"/>
</dbReference>
<proteinExistence type="predicted"/>
<organism evidence="1 2">
    <name type="scientific">Bacillus thuringiensis subsp. medellin</name>
    <dbReference type="NCBI Taxonomy" id="79672"/>
    <lineage>
        <taxon>Bacteria</taxon>
        <taxon>Bacillati</taxon>
        <taxon>Bacillota</taxon>
        <taxon>Bacilli</taxon>
        <taxon>Bacillales</taxon>
        <taxon>Bacillaceae</taxon>
        <taxon>Bacillus</taxon>
        <taxon>Bacillus cereus group</taxon>
    </lineage>
</organism>
<reference evidence="1 2" key="1">
    <citation type="submission" date="2016-10" db="EMBL/GenBank/DDBJ databases">
        <title>Comparative genomics of Bacillus thuringiensis reveals a path to pathogens against multiple invertebrate hosts.</title>
        <authorList>
            <person name="Zheng J."/>
            <person name="Gao Q."/>
            <person name="Liu H."/>
            <person name="Peng D."/>
            <person name="Ruan L."/>
            <person name="Sun M."/>
        </authorList>
    </citation>
    <scope>NUCLEOTIDE SEQUENCE [LARGE SCALE GENOMIC DNA]</scope>
    <source>
        <strain evidence="1">T30001</strain>
    </source>
</reference>
<dbReference type="Proteomes" id="UP000195160">
    <property type="component" value="Unassembled WGS sequence"/>
</dbReference>
<sequence length="75" mass="9052">MKLYERFFSYISAARFISAIFQIYQRNSVYIGDFSNISAQLHLYQRFSSYIDLPTKPDNLRKKKEAAHYRNLPYF</sequence>
<gene>
    <name evidence="1" type="ORF">BK784_27505</name>
</gene>
<evidence type="ECO:0000313" key="1">
    <source>
        <dbReference type="EMBL" id="OUB88835.1"/>
    </source>
</evidence>
<comment type="caution">
    <text evidence="1">The sequence shown here is derived from an EMBL/GenBank/DDBJ whole genome shotgun (WGS) entry which is preliminary data.</text>
</comment>
<accession>A0A9X6N376</accession>
<protein>
    <submittedName>
        <fullName evidence="1">Uncharacterized protein</fullName>
    </submittedName>
</protein>